<protein>
    <submittedName>
        <fullName evidence="1">Uncharacterized protein</fullName>
    </submittedName>
</protein>
<sequence length="281" mass="33676">MYPGQFNLHIIDKNAVINRPQNALYNKPYVLKLRNQSVFQDQIQQGKDVLTDSYLSQSSEQSQHQLMKSKLQEIENLSLKQRNEFLSQKINEQQKELSKLWKLCQNHLLPPVTQSKQNGSTDSEFQDSQFRNGFETRRAESYEYQYSPRYDNQSDSISYRQTTRKYKKHRIQQKNSVDLQNQSEKFSYLHIPASYKKPTYKENKLPHRKKRYRINTSRLKSLFFIHPSLYQMDKKLQAKKKSKNLRIEINSLEVYKMPLNYKQLKCTNLQINNQKMDISNY</sequence>
<keyword evidence="2" id="KW-1185">Reference proteome</keyword>
<organism evidence="1 2">
    <name type="scientific">Paramecium octaurelia</name>
    <dbReference type="NCBI Taxonomy" id="43137"/>
    <lineage>
        <taxon>Eukaryota</taxon>
        <taxon>Sar</taxon>
        <taxon>Alveolata</taxon>
        <taxon>Ciliophora</taxon>
        <taxon>Intramacronucleata</taxon>
        <taxon>Oligohymenophorea</taxon>
        <taxon>Peniculida</taxon>
        <taxon>Parameciidae</taxon>
        <taxon>Paramecium</taxon>
    </lineage>
</organism>
<dbReference type="AlphaFoldDB" id="A0A8S1T6F2"/>
<dbReference type="EMBL" id="CAJJDP010000020">
    <property type="protein sequence ID" value="CAD8147793.1"/>
    <property type="molecule type" value="Genomic_DNA"/>
</dbReference>
<accession>A0A8S1T6F2</accession>
<name>A0A8S1T6F2_PAROT</name>
<reference evidence="1" key="1">
    <citation type="submission" date="2021-01" db="EMBL/GenBank/DDBJ databases">
        <authorList>
            <consortium name="Genoscope - CEA"/>
            <person name="William W."/>
        </authorList>
    </citation>
    <scope>NUCLEOTIDE SEQUENCE</scope>
</reference>
<dbReference type="Proteomes" id="UP000683925">
    <property type="component" value="Unassembled WGS sequence"/>
</dbReference>
<proteinExistence type="predicted"/>
<evidence type="ECO:0000313" key="2">
    <source>
        <dbReference type="Proteomes" id="UP000683925"/>
    </source>
</evidence>
<gene>
    <name evidence="1" type="ORF">POCTA_138.1.T0200203</name>
</gene>
<evidence type="ECO:0000313" key="1">
    <source>
        <dbReference type="EMBL" id="CAD8147793.1"/>
    </source>
</evidence>
<comment type="caution">
    <text evidence="1">The sequence shown here is derived from an EMBL/GenBank/DDBJ whole genome shotgun (WGS) entry which is preliminary data.</text>
</comment>